<dbReference type="PRINTS" id="PR00463">
    <property type="entry name" value="EP450I"/>
</dbReference>
<dbReference type="GO" id="GO:0005506">
    <property type="term" value="F:iron ion binding"/>
    <property type="evidence" value="ECO:0007669"/>
    <property type="project" value="InterPro"/>
</dbReference>
<evidence type="ECO:0000313" key="12">
    <source>
        <dbReference type="Proteomes" id="UP000076761"/>
    </source>
</evidence>
<dbReference type="PROSITE" id="PS00086">
    <property type="entry name" value="CYTOCHROME_P450"/>
    <property type="match status" value="1"/>
</dbReference>
<evidence type="ECO:0000256" key="8">
    <source>
        <dbReference type="ARBA" id="ARBA00023033"/>
    </source>
</evidence>
<keyword evidence="12" id="KW-1185">Reference proteome</keyword>
<sequence>MVINQAAQAKAQEEIDRVTGRQRIPRMSDRAQMPYLSAVVWEVFRWAPPVPITLPHRVRYGGEINGYEIKKDDTLIASLYSMSRDEEFHDDPETYDPERYFDGRAERTPYYVFGYGHRRCPGADMAFAQLFHQATYFLSVFNVRPEIDSKRNSIYPKAEFTGEVVGHPKPFKCVFTPRWETANLLFQEEPTTISQ</sequence>
<proteinExistence type="inferred from homology"/>
<dbReference type="AlphaFoldDB" id="A0A165R3X0"/>
<evidence type="ECO:0000256" key="5">
    <source>
        <dbReference type="ARBA" id="ARBA00022723"/>
    </source>
</evidence>
<protein>
    <submittedName>
        <fullName evidence="11">Cytochrome P450</fullName>
    </submittedName>
</protein>
<dbReference type="PANTHER" id="PTHR46300">
    <property type="entry name" value="P450, PUTATIVE (EUROFUNG)-RELATED-RELATED"/>
    <property type="match status" value="1"/>
</dbReference>
<dbReference type="InterPro" id="IPR050364">
    <property type="entry name" value="Cytochrome_P450_fung"/>
</dbReference>
<keyword evidence="4 9" id="KW-0349">Heme</keyword>
<dbReference type="GO" id="GO:0016705">
    <property type="term" value="F:oxidoreductase activity, acting on paired donors, with incorporation or reduction of molecular oxygen"/>
    <property type="evidence" value="ECO:0007669"/>
    <property type="project" value="InterPro"/>
</dbReference>
<dbReference type="InterPro" id="IPR001128">
    <property type="entry name" value="Cyt_P450"/>
</dbReference>
<dbReference type="EMBL" id="KV425586">
    <property type="protein sequence ID" value="KZT23270.1"/>
    <property type="molecule type" value="Genomic_DNA"/>
</dbReference>
<evidence type="ECO:0000256" key="9">
    <source>
        <dbReference type="PIRSR" id="PIRSR602401-1"/>
    </source>
</evidence>
<evidence type="ECO:0000256" key="3">
    <source>
        <dbReference type="ARBA" id="ARBA00010617"/>
    </source>
</evidence>
<evidence type="ECO:0000256" key="7">
    <source>
        <dbReference type="ARBA" id="ARBA00023004"/>
    </source>
</evidence>
<dbReference type="Gene3D" id="1.10.630.10">
    <property type="entry name" value="Cytochrome P450"/>
    <property type="match status" value="1"/>
</dbReference>
<evidence type="ECO:0000256" key="4">
    <source>
        <dbReference type="ARBA" id="ARBA00022617"/>
    </source>
</evidence>
<comment type="similarity">
    <text evidence="3 10">Belongs to the cytochrome P450 family.</text>
</comment>
<dbReference type="Pfam" id="PF00067">
    <property type="entry name" value="p450"/>
    <property type="match status" value="1"/>
</dbReference>
<keyword evidence="8 10" id="KW-0503">Monooxygenase</keyword>
<reference evidence="11 12" key="1">
    <citation type="journal article" date="2016" name="Mol. Biol. Evol.">
        <title>Comparative Genomics of Early-Diverging Mushroom-Forming Fungi Provides Insights into the Origins of Lignocellulose Decay Capabilities.</title>
        <authorList>
            <person name="Nagy L.G."/>
            <person name="Riley R."/>
            <person name="Tritt A."/>
            <person name="Adam C."/>
            <person name="Daum C."/>
            <person name="Floudas D."/>
            <person name="Sun H."/>
            <person name="Yadav J.S."/>
            <person name="Pangilinan J."/>
            <person name="Larsson K.H."/>
            <person name="Matsuura K."/>
            <person name="Barry K."/>
            <person name="Labutti K."/>
            <person name="Kuo R."/>
            <person name="Ohm R.A."/>
            <person name="Bhattacharya S.S."/>
            <person name="Shirouzu T."/>
            <person name="Yoshinaga Y."/>
            <person name="Martin F.M."/>
            <person name="Grigoriev I.V."/>
            <person name="Hibbett D.S."/>
        </authorList>
    </citation>
    <scope>NUCLEOTIDE SEQUENCE [LARGE SCALE GENOMIC DNA]</scope>
    <source>
        <strain evidence="11 12">HHB14362 ss-1</strain>
    </source>
</reference>
<keyword evidence="7 9" id="KW-0408">Iron</keyword>
<keyword evidence="5 9" id="KW-0479">Metal-binding</keyword>
<feature type="binding site" description="axial binding residue" evidence="9">
    <location>
        <position position="120"/>
    </location>
    <ligand>
        <name>heme</name>
        <dbReference type="ChEBI" id="CHEBI:30413"/>
    </ligand>
    <ligandPart>
        <name>Fe</name>
        <dbReference type="ChEBI" id="CHEBI:18248"/>
    </ligandPart>
</feature>
<dbReference type="SUPFAM" id="SSF48264">
    <property type="entry name" value="Cytochrome P450"/>
    <property type="match status" value="1"/>
</dbReference>
<dbReference type="GO" id="GO:0004497">
    <property type="term" value="F:monooxygenase activity"/>
    <property type="evidence" value="ECO:0007669"/>
    <property type="project" value="UniProtKB-KW"/>
</dbReference>
<evidence type="ECO:0000256" key="10">
    <source>
        <dbReference type="RuleBase" id="RU000461"/>
    </source>
</evidence>
<dbReference type="InterPro" id="IPR017972">
    <property type="entry name" value="Cyt_P450_CS"/>
</dbReference>
<comment type="cofactor">
    <cofactor evidence="1 9">
        <name>heme</name>
        <dbReference type="ChEBI" id="CHEBI:30413"/>
    </cofactor>
</comment>
<gene>
    <name evidence="11" type="ORF">NEOLEDRAFT_550924</name>
</gene>
<dbReference type="GO" id="GO:0020037">
    <property type="term" value="F:heme binding"/>
    <property type="evidence" value="ECO:0007669"/>
    <property type="project" value="InterPro"/>
</dbReference>
<evidence type="ECO:0000256" key="2">
    <source>
        <dbReference type="ARBA" id="ARBA00005179"/>
    </source>
</evidence>
<dbReference type="STRING" id="1314782.A0A165R3X0"/>
<evidence type="ECO:0000256" key="1">
    <source>
        <dbReference type="ARBA" id="ARBA00001971"/>
    </source>
</evidence>
<keyword evidence="6 10" id="KW-0560">Oxidoreductase</keyword>
<dbReference type="InterPro" id="IPR036396">
    <property type="entry name" value="Cyt_P450_sf"/>
</dbReference>
<accession>A0A165R3X0</accession>
<name>A0A165R3X0_9AGAM</name>
<dbReference type="InParanoid" id="A0A165R3X0"/>
<dbReference type="Proteomes" id="UP000076761">
    <property type="component" value="Unassembled WGS sequence"/>
</dbReference>
<dbReference type="InterPro" id="IPR002401">
    <property type="entry name" value="Cyt_P450_E_grp-I"/>
</dbReference>
<comment type="pathway">
    <text evidence="2">Secondary metabolite biosynthesis.</text>
</comment>
<organism evidence="11 12">
    <name type="scientific">Neolentinus lepideus HHB14362 ss-1</name>
    <dbReference type="NCBI Taxonomy" id="1314782"/>
    <lineage>
        <taxon>Eukaryota</taxon>
        <taxon>Fungi</taxon>
        <taxon>Dikarya</taxon>
        <taxon>Basidiomycota</taxon>
        <taxon>Agaricomycotina</taxon>
        <taxon>Agaricomycetes</taxon>
        <taxon>Gloeophyllales</taxon>
        <taxon>Gloeophyllaceae</taxon>
        <taxon>Neolentinus</taxon>
    </lineage>
</organism>
<dbReference type="OrthoDB" id="2789670at2759"/>
<dbReference type="PRINTS" id="PR00385">
    <property type="entry name" value="P450"/>
</dbReference>
<evidence type="ECO:0000256" key="6">
    <source>
        <dbReference type="ARBA" id="ARBA00023002"/>
    </source>
</evidence>
<evidence type="ECO:0000313" key="11">
    <source>
        <dbReference type="EMBL" id="KZT23270.1"/>
    </source>
</evidence>